<dbReference type="AlphaFoldDB" id="A0A485KTY6"/>
<dbReference type="EMBL" id="CAADRA010005335">
    <property type="protein sequence ID" value="VFT88653.1"/>
    <property type="molecule type" value="Genomic_DNA"/>
</dbReference>
<accession>A0A485KTY6</accession>
<evidence type="ECO:0000313" key="2">
    <source>
        <dbReference type="EMBL" id="VFT88653.1"/>
    </source>
</evidence>
<gene>
    <name evidence="2" type="primary">Aste57867_11798</name>
    <name evidence="1" type="ORF">As57867_011753</name>
    <name evidence="2" type="ORF">ASTE57867_11798</name>
</gene>
<organism evidence="2 3">
    <name type="scientific">Aphanomyces stellatus</name>
    <dbReference type="NCBI Taxonomy" id="120398"/>
    <lineage>
        <taxon>Eukaryota</taxon>
        <taxon>Sar</taxon>
        <taxon>Stramenopiles</taxon>
        <taxon>Oomycota</taxon>
        <taxon>Saprolegniomycetes</taxon>
        <taxon>Saprolegniales</taxon>
        <taxon>Verrucalvaceae</taxon>
        <taxon>Aphanomyces</taxon>
    </lineage>
</organism>
<evidence type="ECO:0000313" key="3">
    <source>
        <dbReference type="Proteomes" id="UP000332933"/>
    </source>
</evidence>
<dbReference type="EMBL" id="VJMH01005314">
    <property type="protein sequence ID" value="KAF0697488.1"/>
    <property type="molecule type" value="Genomic_DNA"/>
</dbReference>
<reference evidence="1" key="2">
    <citation type="submission" date="2019-06" db="EMBL/GenBank/DDBJ databases">
        <title>Genomics analysis of Aphanomyces spp. identifies a new class of oomycete effector associated with host adaptation.</title>
        <authorList>
            <person name="Gaulin E."/>
        </authorList>
    </citation>
    <scope>NUCLEOTIDE SEQUENCE</scope>
    <source>
        <strain evidence="1">CBS 578.67</strain>
    </source>
</reference>
<evidence type="ECO:0000313" key="1">
    <source>
        <dbReference type="EMBL" id="KAF0697488.1"/>
    </source>
</evidence>
<sequence>MLRPVVCRITFTNIGVHGKRLAALVVKHGNDTNFRVHVEAEADGPNDLLLVVFGEVKARDAAVEWIITDDFCCQRNKLAGQAAPTDRTYRLQRRESKAISKTHLMAWRTQFRARVKSIDLNGAQSNRKELNPYLKVTAISIDSFAAFEAQFEKDMKRPPTQFVNSARHCGCVMCLTCLESRIAKAPQLPVKCVIAETCKGIVFPAADVARHVNMAQLEWIC</sequence>
<dbReference type="Proteomes" id="UP000332933">
    <property type="component" value="Unassembled WGS sequence"/>
</dbReference>
<keyword evidence="3" id="KW-1185">Reference proteome</keyword>
<protein>
    <submittedName>
        <fullName evidence="2">Aste57867_11798 protein</fullName>
    </submittedName>
</protein>
<reference evidence="2 3" key="1">
    <citation type="submission" date="2019-03" db="EMBL/GenBank/DDBJ databases">
        <authorList>
            <person name="Gaulin E."/>
            <person name="Dumas B."/>
        </authorList>
    </citation>
    <scope>NUCLEOTIDE SEQUENCE [LARGE SCALE GENOMIC DNA]</scope>
    <source>
        <strain evidence="2">CBS 568.67</strain>
    </source>
</reference>
<proteinExistence type="predicted"/>
<name>A0A485KTY6_9STRA</name>